<gene>
    <name evidence="1" type="ORF">NEISICOT_03375</name>
</gene>
<evidence type="ECO:0000313" key="1">
    <source>
        <dbReference type="EMBL" id="EET42846.1"/>
    </source>
</evidence>
<name>C6M9Z4_NEISI</name>
<protein>
    <submittedName>
        <fullName evidence="1">Uncharacterized protein</fullName>
    </submittedName>
</protein>
<dbReference type="Proteomes" id="UP000005365">
    <property type="component" value="Unassembled WGS sequence"/>
</dbReference>
<evidence type="ECO:0000313" key="2">
    <source>
        <dbReference type="Proteomes" id="UP000005365"/>
    </source>
</evidence>
<organism evidence="1 2">
    <name type="scientific">Neisseria sicca ATCC 29256</name>
    <dbReference type="NCBI Taxonomy" id="547045"/>
    <lineage>
        <taxon>Bacteria</taxon>
        <taxon>Pseudomonadati</taxon>
        <taxon>Pseudomonadota</taxon>
        <taxon>Betaproteobacteria</taxon>
        <taxon>Neisseriales</taxon>
        <taxon>Neisseriaceae</taxon>
        <taxon>Neisseria</taxon>
    </lineage>
</organism>
<comment type="caution">
    <text evidence="1">The sequence shown here is derived from an EMBL/GenBank/DDBJ whole genome shotgun (WGS) entry which is preliminary data.</text>
</comment>
<reference evidence="1" key="1">
    <citation type="submission" date="2009-07" db="EMBL/GenBank/DDBJ databases">
        <authorList>
            <person name="Weinstock G."/>
            <person name="Sodergren E."/>
            <person name="Clifton S."/>
            <person name="Fulton L."/>
            <person name="Fulton B."/>
            <person name="Courtney L."/>
            <person name="Fronick C."/>
            <person name="Harrison M."/>
            <person name="Strong C."/>
            <person name="Farmer C."/>
            <person name="Delahaunty K."/>
            <person name="Markovic C."/>
            <person name="Hall O."/>
            <person name="Minx P."/>
            <person name="Tomlinson C."/>
            <person name="Mitreva M."/>
            <person name="Nelson J."/>
            <person name="Hou S."/>
            <person name="Wollam A."/>
            <person name="Pepin K.H."/>
            <person name="Johnson M."/>
            <person name="Bhonagiri V."/>
            <person name="Nash W.E."/>
            <person name="Warren W."/>
            <person name="Chinwalla A."/>
            <person name="Mardis E.R."/>
            <person name="Wilson R.K."/>
        </authorList>
    </citation>
    <scope>NUCLEOTIDE SEQUENCE [LARGE SCALE GENOMIC DNA]</scope>
    <source>
        <strain evidence="1">ATCC 29256</strain>
    </source>
</reference>
<dbReference type="AlphaFoldDB" id="C6M9Z4"/>
<dbReference type="EMBL" id="ACKO02000033">
    <property type="protein sequence ID" value="EET42846.1"/>
    <property type="molecule type" value="Genomic_DNA"/>
</dbReference>
<accession>C6M9Z4</accession>
<proteinExistence type="predicted"/>
<keyword evidence="2" id="KW-1185">Reference proteome</keyword>
<sequence>MSKIWGPVQTGIKVFRRPLDLVCLDSGAVTFDAANDLILMVSAWFNGVKGSFNSYNPIGR</sequence>